<keyword evidence="3" id="KW-1185">Reference proteome</keyword>
<accession>A0A8J4XA13</accession>
<evidence type="ECO:0000313" key="3">
    <source>
        <dbReference type="Proteomes" id="UP000727407"/>
    </source>
</evidence>
<evidence type="ECO:0000313" key="2">
    <source>
        <dbReference type="EMBL" id="KAF5898923.1"/>
    </source>
</evidence>
<protein>
    <submittedName>
        <fullName evidence="2">Demethylphylloquinone reductase NdbB</fullName>
    </submittedName>
</protein>
<dbReference type="AlphaFoldDB" id="A0A8J4XA13"/>
<dbReference type="Proteomes" id="UP000727407">
    <property type="component" value="Unassembled WGS sequence"/>
</dbReference>
<feature type="compositionally biased region" description="Basic and acidic residues" evidence="1">
    <location>
        <begin position="45"/>
        <end position="56"/>
    </location>
</feature>
<gene>
    <name evidence="2" type="primary">ndbB</name>
    <name evidence="2" type="ORF">DAT39_011396</name>
</gene>
<proteinExistence type="predicted"/>
<name>A0A8J4XA13_CLAMG</name>
<feature type="region of interest" description="Disordered" evidence="1">
    <location>
        <begin position="37"/>
        <end position="72"/>
    </location>
</feature>
<comment type="caution">
    <text evidence="2">The sequence shown here is derived from an EMBL/GenBank/DDBJ whole genome shotgun (WGS) entry which is preliminary data.</text>
</comment>
<sequence length="133" mass="14622">MKAPASLLITRAETASRCAWLLWGSAHPRCLIICRFQPGDSFSDGGERDTEKERRNKQCVKPTKKKRSAKLRRGGTSLLSVLLGTLPARGLVSEARSESPGHPEDNHQRVGCEGGGRRRDDEKAIRPGRMSAT</sequence>
<organism evidence="2 3">
    <name type="scientific">Clarias magur</name>
    <name type="common">Asian catfish</name>
    <name type="synonym">Macropteronotus magur</name>
    <dbReference type="NCBI Taxonomy" id="1594786"/>
    <lineage>
        <taxon>Eukaryota</taxon>
        <taxon>Metazoa</taxon>
        <taxon>Chordata</taxon>
        <taxon>Craniata</taxon>
        <taxon>Vertebrata</taxon>
        <taxon>Euteleostomi</taxon>
        <taxon>Actinopterygii</taxon>
        <taxon>Neopterygii</taxon>
        <taxon>Teleostei</taxon>
        <taxon>Ostariophysi</taxon>
        <taxon>Siluriformes</taxon>
        <taxon>Clariidae</taxon>
        <taxon>Clarias</taxon>
    </lineage>
</organism>
<evidence type="ECO:0000256" key="1">
    <source>
        <dbReference type="SAM" id="MobiDB-lite"/>
    </source>
</evidence>
<feature type="compositionally biased region" description="Basic residues" evidence="1">
    <location>
        <begin position="57"/>
        <end position="72"/>
    </location>
</feature>
<feature type="region of interest" description="Disordered" evidence="1">
    <location>
        <begin position="92"/>
        <end position="133"/>
    </location>
</feature>
<dbReference type="EMBL" id="QNUK01000184">
    <property type="protein sequence ID" value="KAF5898923.1"/>
    <property type="molecule type" value="Genomic_DNA"/>
</dbReference>
<reference evidence="2" key="1">
    <citation type="submission" date="2020-07" db="EMBL/GenBank/DDBJ databases">
        <title>Clarias magur genome sequencing, assembly and annotation.</title>
        <authorList>
            <person name="Kushwaha B."/>
            <person name="Kumar R."/>
            <person name="Das P."/>
            <person name="Joshi C.G."/>
            <person name="Kumar D."/>
            <person name="Nagpure N.S."/>
            <person name="Pandey M."/>
            <person name="Agarwal S."/>
            <person name="Srivastava S."/>
            <person name="Singh M."/>
            <person name="Sahoo L."/>
            <person name="Jayasankar P."/>
            <person name="Meher P.K."/>
            <person name="Koringa P.G."/>
            <person name="Iquebal M.A."/>
            <person name="Das S.P."/>
            <person name="Bit A."/>
            <person name="Patnaik S."/>
            <person name="Patel N."/>
            <person name="Shah T.M."/>
            <person name="Hinsu A."/>
            <person name="Jena J.K."/>
        </authorList>
    </citation>
    <scope>NUCLEOTIDE SEQUENCE</scope>
    <source>
        <strain evidence="2">CIFAMagur01</strain>
        <tissue evidence="2">Testis</tissue>
    </source>
</reference>
<feature type="compositionally biased region" description="Basic and acidic residues" evidence="1">
    <location>
        <begin position="95"/>
        <end position="125"/>
    </location>
</feature>